<evidence type="ECO:0000259" key="6">
    <source>
        <dbReference type="Pfam" id="PF05699"/>
    </source>
</evidence>
<dbReference type="OrthoDB" id="447773at2759"/>
<evidence type="ECO:0000256" key="4">
    <source>
        <dbReference type="ARBA" id="ARBA00022833"/>
    </source>
</evidence>
<sequence length="526" mass="59133">MMLKGLLGAEFRLPCRSTLCKLQDQMLEEVQARVLADLEAIAVQGYPTVTISTDLWQGPDSLHFQAIVCHYIDSSWSRQKRLLYLDRLKTSKSAESQVQRIRSVLSNRKILEEWLFAASSDCTASAKNVSSLLGVQTALCSAHICALEPRKQIFLQTRQEAGVQELRPHERASPEVVSFAESVRKRAKGFRYNETKRLELESVQKYVGGRTKRVVLDSAAKWSSSVSMFDTDFLLRTAYAEFAVRHPQRAEIPDDMSDFLVSRDMAGVLRPFQVCTDMLQAGRAPAAVTLPCLTALVANLRADTVLIATDTPGQLEALPAARLQPLAQELRQRLTENVALESRHIEEQRSLLLKCSFLDPRFRAMHFCTQSDKEATIQALYEEAARIPGFAHELEEENSDHGQPVSARDMFLQAMQGDKPVQNAKQRRKALREQLATYGHGANLALDTEPLHFWQEHADALKFLVPLARRYGAVPATTADAERVFSMAKHYFTDSRLSSDSVDKVMQISLNLPEQGLWQDGDIHSH</sequence>
<dbReference type="Pfam" id="PF05699">
    <property type="entry name" value="Dimer_Tnp_hAT"/>
    <property type="match status" value="1"/>
</dbReference>
<dbReference type="GO" id="GO:0008270">
    <property type="term" value="F:zinc ion binding"/>
    <property type="evidence" value="ECO:0007669"/>
    <property type="project" value="UniProtKB-KW"/>
</dbReference>
<dbReference type="Proteomes" id="UP000649617">
    <property type="component" value="Unassembled WGS sequence"/>
</dbReference>
<accession>A0A812SZS0</accession>
<protein>
    <submittedName>
        <fullName evidence="7">Zbed4 protein</fullName>
    </submittedName>
</protein>
<keyword evidence="5" id="KW-0539">Nucleus</keyword>
<evidence type="ECO:0000313" key="7">
    <source>
        <dbReference type="EMBL" id="CAE7503511.1"/>
    </source>
</evidence>
<gene>
    <name evidence="7" type="primary">Zbed4</name>
    <name evidence="7" type="ORF">SPIL2461_LOCUS13037</name>
</gene>
<dbReference type="AlphaFoldDB" id="A0A812SZS0"/>
<comment type="caution">
    <text evidence="7">The sequence shown here is derived from an EMBL/GenBank/DDBJ whole genome shotgun (WGS) entry which is preliminary data.</text>
</comment>
<keyword evidence="8" id="KW-1185">Reference proteome</keyword>
<evidence type="ECO:0000256" key="5">
    <source>
        <dbReference type="ARBA" id="ARBA00023242"/>
    </source>
</evidence>
<dbReference type="InterPro" id="IPR012337">
    <property type="entry name" value="RNaseH-like_sf"/>
</dbReference>
<evidence type="ECO:0000313" key="8">
    <source>
        <dbReference type="Proteomes" id="UP000649617"/>
    </source>
</evidence>
<feature type="domain" description="HAT C-terminal dimerisation" evidence="6">
    <location>
        <begin position="447"/>
        <end position="501"/>
    </location>
</feature>
<dbReference type="PANTHER" id="PTHR46481">
    <property type="entry name" value="ZINC FINGER BED DOMAIN-CONTAINING PROTEIN 4"/>
    <property type="match status" value="1"/>
</dbReference>
<dbReference type="EMBL" id="CAJNIZ010027904">
    <property type="protein sequence ID" value="CAE7503511.1"/>
    <property type="molecule type" value="Genomic_DNA"/>
</dbReference>
<dbReference type="PANTHER" id="PTHR46481:SF10">
    <property type="entry name" value="ZINC FINGER BED DOMAIN-CONTAINING PROTEIN 39"/>
    <property type="match status" value="1"/>
</dbReference>
<dbReference type="GO" id="GO:0046983">
    <property type="term" value="F:protein dimerization activity"/>
    <property type="evidence" value="ECO:0007669"/>
    <property type="project" value="InterPro"/>
</dbReference>
<proteinExistence type="predicted"/>
<evidence type="ECO:0000256" key="3">
    <source>
        <dbReference type="ARBA" id="ARBA00022771"/>
    </source>
</evidence>
<keyword evidence="2" id="KW-0479">Metal-binding</keyword>
<comment type="subcellular location">
    <subcellularLocation>
        <location evidence="1">Nucleus</location>
    </subcellularLocation>
</comment>
<organism evidence="7 8">
    <name type="scientific">Symbiodinium pilosum</name>
    <name type="common">Dinoflagellate</name>
    <dbReference type="NCBI Taxonomy" id="2952"/>
    <lineage>
        <taxon>Eukaryota</taxon>
        <taxon>Sar</taxon>
        <taxon>Alveolata</taxon>
        <taxon>Dinophyceae</taxon>
        <taxon>Suessiales</taxon>
        <taxon>Symbiodiniaceae</taxon>
        <taxon>Symbiodinium</taxon>
    </lineage>
</organism>
<reference evidence="7" key="1">
    <citation type="submission" date="2021-02" db="EMBL/GenBank/DDBJ databases">
        <authorList>
            <person name="Dougan E. K."/>
            <person name="Rhodes N."/>
            <person name="Thang M."/>
            <person name="Chan C."/>
        </authorList>
    </citation>
    <scope>NUCLEOTIDE SEQUENCE</scope>
</reference>
<dbReference type="InterPro" id="IPR052035">
    <property type="entry name" value="ZnF_BED_domain_contain"/>
</dbReference>
<keyword evidence="4" id="KW-0862">Zinc</keyword>
<keyword evidence="3" id="KW-0863">Zinc-finger</keyword>
<name>A0A812SZS0_SYMPI</name>
<dbReference type="GO" id="GO:0005634">
    <property type="term" value="C:nucleus"/>
    <property type="evidence" value="ECO:0007669"/>
    <property type="project" value="UniProtKB-SubCell"/>
</dbReference>
<evidence type="ECO:0000256" key="1">
    <source>
        <dbReference type="ARBA" id="ARBA00004123"/>
    </source>
</evidence>
<dbReference type="SUPFAM" id="SSF53098">
    <property type="entry name" value="Ribonuclease H-like"/>
    <property type="match status" value="1"/>
</dbReference>
<dbReference type="InterPro" id="IPR008906">
    <property type="entry name" value="HATC_C_dom"/>
</dbReference>
<evidence type="ECO:0000256" key="2">
    <source>
        <dbReference type="ARBA" id="ARBA00022723"/>
    </source>
</evidence>